<dbReference type="Proteomes" id="UP000324974">
    <property type="component" value="Chromosome"/>
</dbReference>
<gene>
    <name evidence="9" type="ORF">PX52LOC_02061</name>
</gene>
<dbReference type="Pfam" id="PF10414">
    <property type="entry name" value="CysG_dimeriser"/>
    <property type="match status" value="1"/>
</dbReference>
<dbReference type="PANTHER" id="PTHR35330:SF1">
    <property type="entry name" value="SIROHEME BIOSYNTHESIS PROTEIN MET8"/>
    <property type="match status" value="1"/>
</dbReference>
<dbReference type="InterPro" id="IPR019478">
    <property type="entry name" value="Sirohaem_synthase_dimer_dom"/>
</dbReference>
<dbReference type="GO" id="GO:0019354">
    <property type="term" value="P:siroheme biosynthetic process"/>
    <property type="evidence" value="ECO:0007669"/>
    <property type="project" value="UniProtKB-UniPathway"/>
</dbReference>
<dbReference type="Gene3D" id="3.40.50.720">
    <property type="entry name" value="NAD(P)-binding Rossmann-like Domain"/>
    <property type="match status" value="1"/>
</dbReference>
<dbReference type="UniPathway" id="UPA00262">
    <property type="reaction ID" value="UER00222"/>
</dbReference>
<evidence type="ECO:0000256" key="5">
    <source>
        <dbReference type="ARBA" id="ARBA00023244"/>
    </source>
</evidence>
<keyword evidence="4" id="KW-0520">NAD</keyword>
<keyword evidence="5" id="KW-0627">Porphyrin biosynthesis</keyword>
<dbReference type="OrthoDB" id="9773765at2"/>
<protein>
    <recommendedName>
        <fullName evidence="2">precorrin-2 dehydrogenase</fullName>
        <ecNumber evidence="2">1.3.1.76</ecNumber>
    </recommendedName>
</protein>
<dbReference type="PANTHER" id="PTHR35330">
    <property type="entry name" value="SIROHEME BIOSYNTHESIS PROTEIN MET8"/>
    <property type="match status" value="1"/>
</dbReference>
<dbReference type="KEGG" id="lrs:PX52LOC_02061"/>
<dbReference type="InterPro" id="IPR028281">
    <property type="entry name" value="Sirohaem_synthase_central"/>
</dbReference>
<dbReference type="SUPFAM" id="SSF75615">
    <property type="entry name" value="Siroheme synthase middle domains-like"/>
    <property type="match status" value="1"/>
</dbReference>
<dbReference type="InterPro" id="IPR006367">
    <property type="entry name" value="Sirohaem_synthase_N"/>
</dbReference>
<dbReference type="InterPro" id="IPR036291">
    <property type="entry name" value="NAD(P)-bd_dom_sf"/>
</dbReference>
<accession>A0A5C1A7J6</accession>
<dbReference type="InterPro" id="IPR028161">
    <property type="entry name" value="Met8-like"/>
</dbReference>
<dbReference type="InterPro" id="IPR042518">
    <property type="entry name" value="SirC_C"/>
</dbReference>
<keyword evidence="3" id="KW-0560">Oxidoreductase</keyword>
<evidence type="ECO:0000259" key="7">
    <source>
        <dbReference type="Pfam" id="PF10414"/>
    </source>
</evidence>
<dbReference type="SUPFAM" id="SSF51735">
    <property type="entry name" value="NAD(P)-binding Rossmann-fold domains"/>
    <property type="match status" value="1"/>
</dbReference>
<evidence type="ECO:0000259" key="8">
    <source>
        <dbReference type="Pfam" id="PF14824"/>
    </source>
</evidence>
<comment type="catalytic activity">
    <reaction evidence="6">
        <text>precorrin-2 + NAD(+) = sirohydrochlorin + NADH + 2 H(+)</text>
        <dbReference type="Rhea" id="RHEA:15613"/>
        <dbReference type="ChEBI" id="CHEBI:15378"/>
        <dbReference type="ChEBI" id="CHEBI:57540"/>
        <dbReference type="ChEBI" id="CHEBI:57945"/>
        <dbReference type="ChEBI" id="CHEBI:58351"/>
        <dbReference type="ChEBI" id="CHEBI:58827"/>
        <dbReference type="EC" id="1.3.1.76"/>
    </reaction>
</comment>
<dbReference type="NCBIfam" id="TIGR01470">
    <property type="entry name" value="cysG_Nterm"/>
    <property type="match status" value="1"/>
</dbReference>
<feature type="domain" description="Siroheme synthase central" evidence="8">
    <location>
        <begin position="114"/>
        <end position="140"/>
    </location>
</feature>
<organism evidence="9 10">
    <name type="scientific">Limnoglobus roseus</name>
    <dbReference type="NCBI Taxonomy" id="2598579"/>
    <lineage>
        <taxon>Bacteria</taxon>
        <taxon>Pseudomonadati</taxon>
        <taxon>Planctomycetota</taxon>
        <taxon>Planctomycetia</taxon>
        <taxon>Gemmatales</taxon>
        <taxon>Gemmataceae</taxon>
        <taxon>Limnoglobus</taxon>
    </lineage>
</organism>
<dbReference type="Gene3D" id="1.10.8.610">
    <property type="entry name" value="SirC, precorrin-2 dehydrogenase, C-terminal helical domain-like"/>
    <property type="match status" value="1"/>
</dbReference>
<dbReference type="GO" id="GO:0004325">
    <property type="term" value="F:ferrochelatase activity"/>
    <property type="evidence" value="ECO:0007669"/>
    <property type="project" value="InterPro"/>
</dbReference>
<dbReference type="Pfam" id="PF13241">
    <property type="entry name" value="NAD_binding_7"/>
    <property type="match status" value="1"/>
</dbReference>
<dbReference type="GO" id="GO:0043115">
    <property type="term" value="F:precorrin-2 dehydrogenase activity"/>
    <property type="evidence" value="ECO:0007669"/>
    <property type="project" value="UniProtKB-EC"/>
</dbReference>
<evidence type="ECO:0000313" key="9">
    <source>
        <dbReference type="EMBL" id="QEL15151.1"/>
    </source>
</evidence>
<evidence type="ECO:0000256" key="3">
    <source>
        <dbReference type="ARBA" id="ARBA00023002"/>
    </source>
</evidence>
<reference evidence="10" key="1">
    <citation type="submission" date="2019-08" db="EMBL/GenBank/DDBJ databases">
        <title>Limnoglobus roseus gen. nov., sp. nov., a novel freshwater planctomycete with a giant genome from the family Gemmataceae.</title>
        <authorList>
            <person name="Kulichevskaya I.S."/>
            <person name="Naumoff D.G."/>
            <person name="Miroshnikov K."/>
            <person name="Ivanova A."/>
            <person name="Philippov D.A."/>
            <person name="Hakobyan A."/>
            <person name="Rijpstra I.C."/>
            <person name="Sinninghe Damste J.S."/>
            <person name="Liesack W."/>
            <person name="Dedysh S.N."/>
        </authorList>
    </citation>
    <scope>NUCLEOTIDE SEQUENCE [LARGE SCALE GENOMIC DNA]</scope>
    <source>
        <strain evidence="10">PX52</strain>
    </source>
</reference>
<evidence type="ECO:0000256" key="4">
    <source>
        <dbReference type="ARBA" id="ARBA00023027"/>
    </source>
</evidence>
<evidence type="ECO:0000256" key="2">
    <source>
        <dbReference type="ARBA" id="ARBA00012400"/>
    </source>
</evidence>
<comment type="pathway">
    <text evidence="1">Porphyrin-containing compound metabolism; siroheme biosynthesis; sirohydrochlorin from precorrin-2: step 1/1.</text>
</comment>
<sequence>MLPVMLDLRGKRVLVVGGGAVGRRKALSAFSAGAAVRVVALESLHEEFAAHVSIEWIQANYHADHLQGMCLVFAAATPAVNDRVALDAIRRGVWVNSASDPTAGDFTLPAVVRRGELTLAASTGGAAPALARRIREKLEREFDEHLATWIRLLEMIRPTVRESIADPELRRALLDDFADWPWLERLKAEGEDATRRLMEQRIRAAAL</sequence>
<name>A0A5C1A7J6_9BACT</name>
<feature type="domain" description="Sirohaem synthase dimerisation" evidence="7">
    <location>
        <begin position="145"/>
        <end position="201"/>
    </location>
</feature>
<evidence type="ECO:0000313" key="10">
    <source>
        <dbReference type="Proteomes" id="UP000324974"/>
    </source>
</evidence>
<dbReference type="EC" id="1.3.1.76" evidence="2"/>
<keyword evidence="10" id="KW-1185">Reference proteome</keyword>
<dbReference type="EMBL" id="CP042425">
    <property type="protein sequence ID" value="QEL15151.1"/>
    <property type="molecule type" value="Genomic_DNA"/>
</dbReference>
<proteinExistence type="predicted"/>
<dbReference type="Pfam" id="PF14824">
    <property type="entry name" value="Sirohm_synth_M"/>
    <property type="match status" value="1"/>
</dbReference>
<evidence type="ECO:0000256" key="1">
    <source>
        <dbReference type="ARBA" id="ARBA00005010"/>
    </source>
</evidence>
<dbReference type="AlphaFoldDB" id="A0A5C1A7J6"/>
<evidence type="ECO:0000256" key="6">
    <source>
        <dbReference type="ARBA" id="ARBA00047561"/>
    </source>
</evidence>